<keyword evidence="3" id="KW-1185">Reference proteome</keyword>
<reference evidence="3" key="1">
    <citation type="submission" date="2016-10" db="EMBL/GenBank/DDBJ databases">
        <authorList>
            <person name="Varghese N."/>
            <person name="Submissions S."/>
        </authorList>
    </citation>
    <scope>NUCLEOTIDE SEQUENCE [LARGE SCALE GENOMIC DNA]</scope>
    <source>
        <strain evidence="3">DSM 3695</strain>
    </source>
</reference>
<sequence length="455" mass="50682">MPLDNGQGETPFSFYYLDICCHQIQLKFNSKPIQEWTNTDYLRLKDVLLQQTDVAISPNTLKRIFGKLRTSSRYYPQKATRDALAAYIDYPDWESFVAVHAQKEKAPAIAEEIQPPAREAETWAPAKPGRPAIQYYGLAFTGLLIIIMIIFLVKSNLNGLAANNPQGKVHLICQNPEGETTPRSVVFRLEVPPGINYSAEQFSIDFGDGKPVKKIRPGELMTHYYEVPGRYYTLLKYKQQPLDTLPVYLKTAGWTATAFMPTDTTRVYPIEHLDILPAGAITVNTANVYHSGIDTGHTFYVDFINARPLAVSADNFELTVTGQTSENRPGVRCSQMNVTVYGEKTRHWLVVMKPGCEAFINAGFADWLGDGLSTDMSALSADLTKGGTIRLSIIDKKVTIFINEKEVLKTAYQQPAGNIYGVAVRFSGIGKIGEVTLKNLLNQQEIPLLASTESR</sequence>
<keyword evidence="1" id="KW-0472">Membrane</keyword>
<dbReference type="EMBL" id="FOJG01000002">
    <property type="protein sequence ID" value="SEW53140.1"/>
    <property type="molecule type" value="Genomic_DNA"/>
</dbReference>
<gene>
    <name evidence="2" type="ORF">SAMN04488122_5351</name>
</gene>
<proteinExistence type="predicted"/>
<evidence type="ECO:0000256" key="1">
    <source>
        <dbReference type="SAM" id="Phobius"/>
    </source>
</evidence>
<keyword evidence="1" id="KW-1133">Transmembrane helix</keyword>
<feature type="transmembrane region" description="Helical" evidence="1">
    <location>
        <begin position="135"/>
        <end position="153"/>
    </location>
</feature>
<evidence type="ECO:0000313" key="2">
    <source>
        <dbReference type="EMBL" id="SEW53140.1"/>
    </source>
</evidence>
<evidence type="ECO:0000313" key="3">
    <source>
        <dbReference type="Proteomes" id="UP000199310"/>
    </source>
</evidence>
<accession>A0A1I0SA15</accession>
<dbReference type="OrthoDB" id="639802at2"/>
<evidence type="ECO:0008006" key="4">
    <source>
        <dbReference type="Google" id="ProtNLM"/>
    </source>
</evidence>
<dbReference type="Proteomes" id="UP000199310">
    <property type="component" value="Unassembled WGS sequence"/>
</dbReference>
<organism evidence="2 3">
    <name type="scientific">Chitinophaga arvensicola</name>
    <dbReference type="NCBI Taxonomy" id="29529"/>
    <lineage>
        <taxon>Bacteria</taxon>
        <taxon>Pseudomonadati</taxon>
        <taxon>Bacteroidota</taxon>
        <taxon>Chitinophagia</taxon>
        <taxon>Chitinophagales</taxon>
        <taxon>Chitinophagaceae</taxon>
        <taxon>Chitinophaga</taxon>
    </lineage>
</organism>
<name>A0A1I0SA15_9BACT</name>
<keyword evidence="1" id="KW-0812">Transmembrane</keyword>
<dbReference type="STRING" id="29529.SAMN04488122_5351"/>
<protein>
    <recommendedName>
        <fullName evidence="4">PKD domain-containing protein</fullName>
    </recommendedName>
</protein>
<dbReference type="RefSeq" id="WP_089900249.1">
    <property type="nucleotide sequence ID" value="NZ_FOJG01000002.1"/>
</dbReference>
<dbReference type="AlphaFoldDB" id="A0A1I0SA15"/>